<evidence type="ECO:0000256" key="2">
    <source>
        <dbReference type="SAM" id="MobiDB-lite"/>
    </source>
</evidence>
<dbReference type="AlphaFoldDB" id="A0AAN7KXA0"/>
<keyword evidence="4" id="KW-1185">Reference proteome</keyword>
<feature type="compositionally biased region" description="Basic and acidic residues" evidence="2">
    <location>
        <begin position="48"/>
        <end position="61"/>
    </location>
</feature>
<feature type="coiled-coil region" evidence="1">
    <location>
        <begin position="416"/>
        <end position="443"/>
    </location>
</feature>
<dbReference type="EMBL" id="JAXQNO010000019">
    <property type="protein sequence ID" value="KAK4774735.1"/>
    <property type="molecule type" value="Genomic_DNA"/>
</dbReference>
<accession>A0AAN7KXA0</accession>
<dbReference type="Proteomes" id="UP001346149">
    <property type="component" value="Unassembled WGS sequence"/>
</dbReference>
<keyword evidence="1" id="KW-0175">Coiled coil</keyword>
<gene>
    <name evidence="3" type="ORF">SAY86_009670</name>
</gene>
<feature type="compositionally biased region" description="Low complexity" evidence="2">
    <location>
        <begin position="127"/>
        <end position="137"/>
    </location>
</feature>
<feature type="region of interest" description="Disordered" evidence="2">
    <location>
        <begin position="102"/>
        <end position="143"/>
    </location>
</feature>
<reference evidence="3 4" key="1">
    <citation type="journal article" date="2023" name="Hortic Res">
        <title>Pangenome of water caltrop reveals structural variations and asymmetric subgenome divergence after allopolyploidization.</title>
        <authorList>
            <person name="Zhang X."/>
            <person name="Chen Y."/>
            <person name="Wang L."/>
            <person name="Yuan Y."/>
            <person name="Fang M."/>
            <person name="Shi L."/>
            <person name="Lu R."/>
            <person name="Comes H.P."/>
            <person name="Ma Y."/>
            <person name="Chen Y."/>
            <person name="Huang G."/>
            <person name="Zhou Y."/>
            <person name="Zheng Z."/>
            <person name="Qiu Y."/>
        </authorList>
    </citation>
    <scope>NUCLEOTIDE SEQUENCE [LARGE SCALE GENOMIC DNA]</scope>
    <source>
        <strain evidence="3">F231</strain>
    </source>
</reference>
<evidence type="ECO:0000313" key="3">
    <source>
        <dbReference type="EMBL" id="KAK4774735.1"/>
    </source>
</evidence>
<comment type="caution">
    <text evidence="3">The sequence shown here is derived from an EMBL/GenBank/DDBJ whole genome shotgun (WGS) entry which is preliminary data.</text>
</comment>
<evidence type="ECO:0000313" key="4">
    <source>
        <dbReference type="Proteomes" id="UP001346149"/>
    </source>
</evidence>
<organism evidence="3 4">
    <name type="scientific">Trapa natans</name>
    <name type="common">Water chestnut</name>
    <dbReference type="NCBI Taxonomy" id="22666"/>
    <lineage>
        <taxon>Eukaryota</taxon>
        <taxon>Viridiplantae</taxon>
        <taxon>Streptophyta</taxon>
        <taxon>Embryophyta</taxon>
        <taxon>Tracheophyta</taxon>
        <taxon>Spermatophyta</taxon>
        <taxon>Magnoliopsida</taxon>
        <taxon>eudicotyledons</taxon>
        <taxon>Gunneridae</taxon>
        <taxon>Pentapetalae</taxon>
        <taxon>rosids</taxon>
        <taxon>malvids</taxon>
        <taxon>Myrtales</taxon>
        <taxon>Lythraceae</taxon>
        <taxon>Trapa</taxon>
    </lineage>
</organism>
<dbReference type="InterPro" id="IPR007942">
    <property type="entry name" value="PLipase-like"/>
</dbReference>
<dbReference type="Pfam" id="PF05278">
    <property type="entry name" value="PEARLI-4"/>
    <property type="match status" value="1"/>
</dbReference>
<sequence>MADVIRRLHPGCPNAGNPYHECFDECYRKIANGKPAKNGKTSGHRKGRNETAKWGSREGRTDPSCPKASNPYHECRDYCFQDGSHTGTRTIRKQSDEAPICSRRKNMEQNPQTKPTTDLLRKEAKDPVPSAADAPPSCSQIPSMHSGEIKPAEFSFDKEQARSSYSITPPSGNPTPVVGLSPGRRTLGDHLSGSLAMVVSSKVSVLDKEGQDIHNYYFSGKIVPGKAGDKENRQAAREANRGSTSSCISDSSCSLRNYIDEADSQTAVSETRVPVGKYHVKSCVSSILQAILEKHGDIAENCRLESIAMRSYYLECVCFVVQELQSMPFTNLTKSKVKEMLAIVRDLESSRMEVQWLREAIDELSEVTELASKHQTLRAAKVKTDQEVEAATRDLDFQSKALAIKEQEVLELKAVVAVTEGRLRELEDMASQLDKAVSSLRSHIDSFEFDSFLQELL</sequence>
<dbReference type="PANTHER" id="PTHR35358">
    <property type="entry name" value="OS06G0711100 PROTEIN"/>
    <property type="match status" value="1"/>
</dbReference>
<dbReference type="PANTHER" id="PTHR35358:SF7">
    <property type="entry name" value="EXPRESSED PROTEIN"/>
    <property type="match status" value="1"/>
</dbReference>
<name>A0AAN7KXA0_TRANT</name>
<protein>
    <submittedName>
        <fullName evidence="3">Uncharacterized protein</fullName>
    </submittedName>
</protein>
<evidence type="ECO:0000256" key="1">
    <source>
        <dbReference type="SAM" id="Coils"/>
    </source>
</evidence>
<proteinExistence type="predicted"/>
<feature type="region of interest" description="Disordered" evidence="2">
    <location>
        <begin position="33"/>
        <end position="68"/>
    </location>
</feature>